<accession>A0A4Y8KWD9</accession>
<protein>
    <submittedName>
        <fullName evidence="2">Glycerol acyltransferase</fullName>
    </submittedName>
</protein>
<dbReference type="SMART" id="SM00563">
    <property type="entry name" value="PlsC"/>
    <property type="match status" value="1"/>
</dbReference>
<keyword evidence="2" id="KW-0012">Acyltransferase</keyword>
<name>A0A4Y8KWD9_9BACT</name>
<dbReference type="InterPro" id="IPR002123">
    <property type="entry name" value="Plipid/glycerol_acylTrfase"/>
</dbReference>
<dbReference type="GO" id="GO:0016746">
    <property type="term" value="F:acyltransferase activity"/>
    <property type="evidence" value="ECO:0007669"/>
    <property type="project" value="UniProtKB-KW"/>
</dbReference>
<sequence length="277" mass="32153">MEDLEEKAALNTLDLDKIFKSKAPKLYAKTPSFILRYLKKKVHIDELNEILTIYKDRYGVDFMDAVVGYFDLKLKINGLENIDKNGRYIFVSNHPLGGLDGICLSAIVGKKFDKRIKYLVNDLLYYIKNLQPIFVPVNKYGKQAKDKAKAINDAYLSDDQIITFPAGICSRKTGGKIIDLQWQKSFIHKAIETKRDVIPVHFNAHNSNFFYRFANCRKALGIKFNIEMLFLPDEMFKNKHQTFTITFGEPVKWETFDKSKTPQQWADEVKNITYKLD</sequence>
<dbReference type="SUPFAM" id="SSF69593">
    <property type="entry name" value="Glycerol-3-phosphate (1)-acyltransferase"/>
    <property type="match status" value="1"/>
</dbReference>
<dbReference type="Proteomes" id="UP000297861">
    <property type="component" value="Unassembled WGS sequence"/>
</dbReference>
<dbReference type="InterPro" id="IPR045746">
    <property type="entry name" value="ACT14924-like_Acyltransf_dom"/>
</dbReference>
<dbReference type="EMBL" id="SOML01000011">
    <property type="protein sequence ID" value="TFD94295.1"/>
    <property type="molecule type" value="Genomic_DNA"/>
</dbReference>
<evidence type="ECO:0000313" key="3">
    <source>
        <dbReference type="Proteomes" id="UP000297861"/>
    </source>
</evidence>
<dbReference type="Pfam" id="PF19576">
    <property type="entry name" value="Acyltransf_2"/>
    <property type="match status" value="1"/>
</dbReference>
<dbReference type="OrthoDB" id="1113830at2"/>
<dbReference type="STRING" id="1121485.GCA_000426485_01298"/>
<dbReference type="RefSeq" id="WP_134437216.1">
    <property type="nucleotide sequence ID" value="NZ_SOML01000011.1"/>
</dbReference>
<reference evidence="2 3" key="1">
    <citation type="submission" date="2019-03" db="EMBL/GenBank/DDBJ databases">
        <title>San Antonio Military Medical Center submission to MRSN (WRAIR), pending publication.</title>
        <authorList>
            <person name="Blyth D.M."/>
            <person name="Mccarthy S.L."/>
            <person name="Schall S.E."/>
            <person name="Stam J.A."/>
            <person name="Ong A.C."/>
            <person name="Mcgann P.T."/>
        </authorList>
    </citation>
    <scope>NUCLEOTIDE SEQUENCE [LARGE SCALE GENOMIC DNA]</scope>
    <source>
        <strain evidence="2 3">MRSN571793</strain>
    </source>
</reference>
<feature type="domain" description="Phospholipid/glycerol acyltransferase" evidence="1">
    <location>
        <begin position="88"/>
        <end position="205"/>
    </location>
</feature>
<comment type="caution">
    <text evidence="2">The sequence shown here is derived from an EMBL/GenBank/DDBJ whole genome shotgun (WGS) entry which is preliminary data.</text>
</comment>
<keyword evidence="2" id="KW-0808">Transferase</keyword>
<gene>
    <name evidence="2" type="ORF">E2605_16170</name>
</gene>
<organism evidence="2 3">
    <name type="scientific">Dysgonomonas capnocytophagoides</name>
    <dbReference type="NCBI Taxonomy" id="45254"/>
    <lineage>
        <taxon>Bacteria</taxon>
        <taxon>Pseudomonadati</taxon>
        <taxon>Bacteroidota</taxon>
        <taxon>Bacteroidia</taxon>
        <taxon>Bacteroidales</taxon>
        <taxon>Dysgonomonadaceae</taxon>
        <taxon>Dysgonomonas</taxon>
    </lineage>
</organism>
<evidence type="ECO:0000313" key="2">
    <source>
        <dbReference type="EMBL" id="TFD94295.1"/>
    </source>
</evidence>
<evidence type="ECO:0000259" key="1">
    <source>
        <dbReference type="SMART" id="SM00563"/>
    </source>
</evidence>
<keyword evidence="3" id="KW-1185">Reference proteome</keyword>
<dbReference type="AlphaFoldDB" id="A0A4Y8KWD9"/>
<proteinExistence type="predicted"/>